<name>A0ABR9ZND2_9FIRM</name>
<evidence type="ECO:0000313" key="3">
    <source>
        <dbReference type="Proteomes" id="UP000614200"/>
    </source>
</evidence>
<evidence type="ECO:0000313" key="2">
    <source>
        <dbReference type="EMBL" id="MBF4691978.1"/>
    </source>
</evidence>
<proteinExistence type="predicted"/>
<dbReference type="PANTHER" id="PTHR35812">
    <property type="entry name" value="LIPOPROTEIN"/>
    <property type="match status" value="1"/>
</dbReference>
<reference evidence="2 3" key="1">
    <citation type="submission" date="2020-11" db="EMBL/GenBank/DDBJ databases">
        <title>Fusibacter basophilias sp. nov.</title>
        <authorList>
            <person name="Qiu D."/>
        </authorList>
    </citation>
    <scope>NUCLEOTIDE SEQUENCE [LARGE SCALE GENOMIC DNA]</scope>
    <source>
        <strain evidence="2 3">Q10-2</strain>
    </source>
</reference>
<gene>
    <name evidence="2" type="ORF">ISU02_02555</name>
</gene>
<sequence>MVPLRFIAESTGANVTWDSANYIASIYTDTIPNTNTNPSTSTNTVSTDLTYKIVDTGENTLYSDKAILNQVNVGDAFYGQDGNYEGNQPSYTDNHDGTVTDLVTGLMWQQTMASKMSYDDAVKYANASQLAGYSDWRLPTIKELFSLIQYTGKSGGEVADVLYIDTQYFDQPLGDTSIGEREIDAQEWSSTKYVGLTMNHNETVFGVNFIDGRIKGYPLTKRNGDDNIGYFRLVRGNEAYGKNNFIDNGDGTITDLATGLMWQMADDGATRDWEEALSYAENLSLAGYEDWRLPNVKELQSIVDYTKSVQTTGTPAIDDLFTLTPIKDPNGKSNFGFYWTSTTHQDGKNISSSAAYVAFGEAQGKMNNTLMDVHGCGAVRSDPKSGNASDYPQYFGPQGDVRYVYNHVLAVRNVNQ</sequence>
<accession>A0ABR9ZND2</accession>
<dbReference type="Proteomes" id="UP000614200">
    <property type="component" value="Unassembled WGS sequence"/>
</dbReference>
<dbReference type="EMBL" id="JADKNH010000001">
    <property type="protein sequence ID" value="MBF4691978.1"/>
    <property type="molecule type" value="Genomic_DNA"/>
</dbReference>
<keyword evidence="3" id="KW-1185">Reference proteome</keyword>
<protein>
    <submittedName>
        <fullName evidence="2">DUF1566 domain-containing protein</fullName>
    </submittedName>
</protein>
<comment type="caution">
    <text evidence="2">The sequence shown here is derived from an EMBL/GenBank/DDBJ whole genome shotgun (WGS) entry which is preliminary data.</text>
</comment>
<organism evidence="2 3">
    <name type="scientific">Fusibacter ferrireducens</name>
    <dbReference type="NCBI Taxonomy" id="2785058"/>
    <lineage>
        <taxon>Bacteria</taxon>
        <taxon>Bacillati</taxon>
        <taxon>Bacillota</taxon>
        <taxon>Clostridia</taxon>
        <taxon>Eubacteriales</taxon>
        <taxon>Eubacteriales Family XII. Incertae Sedis</taxon>
        <taxon>Fusibacter</taxon>
    </lineage>
</organism>
<evidence type="ECO:0000259" key="1">
    <source>
        <dbReference type="Pfam" id="PF07603"/>
    </source>
</evidence>
<feature type="domain" description="Lcl C-terminal" evidence="1">
    <location>
        <begin position="97"/>
        <end position="235"/>
    </location>
</feature>
<dbReference type="Pfam" id="PF07603">
    <property type="entry name" value="Lcl_C"/>
    <property type="match status" value="2"/>
</dbReference>
<feature type="domain" description="Lcl C-terminal" evidence="1">
    <location>
        <begin position="251"/>
        <end position="365"/>
    </location>
</feature>
<dbReference type="PANTHER" id="PTHR35812:SF1">
    <property type="entry name" value="LIPOPROTEIN"/>
    <property type="match status" value="1"/>
</dbReference>
<dbReference type="InterPro" id="IPR011460">
    <property type="entry name" value="Lcl_C"/>
</dbReference>